<feature type="binding site" evidence="5">
    <location>
        <position position="108"/>
    </location>
    <ligand>
        <name>S-adenosyl-L-methionine</name>
        <dbReference type="ChEBI" id="CHEBI:59789"/>
    </ligand>
</feature>
<dbReference type="SUPFAM" id="SSF53335">
    <property type="entry name" value="S-adenosyl-L-methionine-dependent methyltransferases"/>
    <property type="match status" value="1"/>
</dbReference>
<reference evidence="8" key="2">
    <citation type="submission" date="2015-01" db="EMBL/GenBank/DDBJ databases">
        <title>Evolutionary Origins and Diversification of the Mycorrhizal Mutualists.</title>
        <authorList>
            <consortium name="DOE Joint Genome Institute"/>
            <consortium name="Mycorrhizal Genomics Consortium"/>
            <person name="Kohler A."/>
            <person name="Kuo A."/>
            <person name="Nagy L.G."/>
            <person name="Floudas D."/>
            <person name="Copeland A."/>
            <person name="Barry K.W."/>
            <person name="Cichocki N."/>
            <person name="Veneault-Fourrey C."/>
            <person name="LaButti K."/>
            <person name="Lindquist E.A."/>
            <person name="Lipzen A."/>
            <person name="Lundell T."/>
            <person name="Morin E."/>
            <person name="Murat C."/>
            <person name="Riley R."/>
            <person name="Ohm R."/>
            <person name="Sun H."/>
            <person name="Tunlid A."/>
            <person name="Henrissat B."/>
            <person name="Grigoriev I.V."/>
            <person name="Hibbett D.S."/>
            <person name="Martin F."/>
        </authorList>
    </citation>
    <scope>NUCLEOTIDE SEQUENCE [LARGE SCALE GENOMIC DNA]</scope>
    <source>
        <strain evidence="8">MAFF 305830</strain>
    </source>
</reference>
<sequence length="312" mass="34187">MFARNWFSLSRFATRNPLLSSSRALSTAAAASSATGSGTTVNASEIAHFSRLSSQWWDERGEFGMLHKMNPVRVGFLRERVVRTRQDEGESENQIGLGLSGMNALDIGCGGGLLSESLARLGARTLAIDASEANIRIASAHAALDPFLSPENATEMPLTYRHATSHDLVQEGKSFDLVCSLEVLEHVDNPADFLESCAALVKPGGHLVLSTIARTPLAYFLTIFMAENVLRMVSPGTHSYSKYVNAPELLDFFRTRVPWLPNAPTNIEPPSHLAELRGMIYNPLSGSWGLMPRGAPLGLDCNYIFWLRRPLE</sequence>
<evidence type="ECO:0000256" key="5">
    <source>
        <dbReference type="HAMAP-Rule" id="MF_03190"/>
    </source>
</evidence>
<keyword evidence="5" id="KW-0479">Metal-binding</keyword>
<reference evidence="7 8" key="1">
    <citation type="submission" date="2014-04" db="EMBL/GenBank/DDBJ databases">
        <authorList>
            <consortium name="DOE Joint Genome Institute"/>
            <person name="Kuo A."/>
            <person name="Zuccaro A."/>
            <person name="Kohler A."/>
            <person name="Nagy L.G."/>
            <person name="Floudas D."/>
            <person name="Copeland A."/>
            <person name="Barry K.W."/>
            <person name="Cichocki N."/>
            <person name="Veneault-Fourrey C."/>
            <person name="LaButti K."/>
            <person name="Lindquist E.A."/>
            <person name="Lipzen A."/>
            <person name="Lundell T."/>
            <person name="Morin E."/>
            <person name="Murat C."/>
            <person name="Sun H."/>
            <person name="Tunlid A."/>
            <person name="Henrissat B."/>
            <person name="Grigoriev I.V."/>
            <person name="Hibbett D.S."/>
            <person name="Martin F."/>
            <person name="Nordberg H.P."/>
            <person name="Cantor M.N."/>
            <person name="Hua S.X."/>
        </authorList>
    </citation>
    <scope>NUCLEOTIDE SEQUENCE [LARGE SCALE GENOMIC DNA]</scope>
    <source>
        <strain evidence="7 8">MAFF 305830</strain>
    </source>
</reference>
<dbReference type="AlphaFoldDB" id="A0A0C3AZJ8"/>
<comment type="subcellular location">
    <subcellularLocation>
        <location evidence="5">Mitochondrion inner membrane</location>
        <topology evidence="5">Peripheral membrane protein</topology>
        <orientation evidence="5">Matrix side</orientation>
    </subcellularLocation>
</comment>
<evidence type="ECO:0000256" key="3">
    <source>
        <dbReference type="ARBA" id="ARBA00022688"/>
    </source>
</evidence>
<comment type="catalytic activity">
    <reaction evidence="5">
        <text>a 3-demethylubiquinone + S-adenosyl-L-methionine = a ubiquinone + S-adenosyl-L-homocysteine</text>
        <dbReference type="Rhea" id="RHEA:81215"/>
        <dbReference type="Rhea" id="RHEA-COMP:9565"/>
        <dbReference type="Rhea" id="RHEA-COMP:19654"/>
        <dbReference type="ChEBI" id="CHEBI:16389"/>
        <dbReference type="ChEBI" id="CHEBI:57856"/>
        <dbReference type="ChEBI" id="CHEBI:59789"/>
        <dbReference type="ChEBI" id="CHEBI:231825"/>
    </reaction>
</comment>
<keyword evidence="2 5" id="KW-0808">Transferase</keyword>
<evidence type="ECO:0000313" key="8">
    <source>
        <dbReference type="Proteomes" id="UP000054097"/>
    </source>
</evidence>
<proteinExistence type="inferred from homology"/>
<keyword evidence="1 5" id="KW-0489">Methyltransferase</keyword>
<comment type="subunit">
    <text evidence="5">Component of a multi-subunit COQ enzyme complex, composed of at least COQ3, COQ4, COQ5, COQ6, COQ7 and COQ9.</text>
</comment>
<evidence type="ECO:0000256" key="1">
    <source>
        <dbReference type="ARBA" id="ARBA00022603"/>
    </source>
</evidence>
<dbReference type="STRING" id="933852.A0A0C3AZJ8"/>
<evidence type="ECO:0000256" key="4">
    <source>
        <dbReference type="ARBA" id="ARBA00022691"/>
    </source>
</evidence>
<comment type="cofactor">
    <cofactor evidence="5">
        <name>Mg(2+)</name>
        <dbReference type="ChEBI" id="CHEBI:18420"/>
    </cofactor>
</comment>
<dbReference type="CDD" id="cd02440">
    <property type="entry name" value="AdoMet_MTases"/>
    <property type="match status" value="1"/>
</dbReference>
<accession>A0A0C3AZJ8</accession>
<feature type="binding site" evidence="5">
    <location>
        <position position="186"/>
    </location>
    <ligand>
        <name>Mg(2+)</name>
        <dbReference type="ChEBI" id="CHEBI:18420"/>
    </ligand>
</feature>
<dbReference type="GO" id="GO:0046872">
    <property type="term" value="F:metal ion binding"/>
    <property type="evidence" value="ECO:0007669"/>
    <property type="project" value="UniProtKB-KW"/>
</dbReference>
<keyword evidence="3 5" id="KW-0831">Ubiquinone biosynthesis</keyword>
<keyword evidence="5" id="KW-0999">Mitochondrion inner membrane</keyword>
<dbReference type="GO" id="GO:0010420">
    <property type="term" value="F:polyprenyldihydroxybenzoate methyltransferase activity"/>
    <property type="evidence" value="ECO:0007669"/>
    <property type="project" value="UniProtKB-UniRule"/>
</dbReference>
<dbReference type="EMBL" id="KN824314">
    <property type="protein sequence ID" value="KIM25404.1"/>
    <property type="molecule type" value="Genomic_DNA"/>
</dbReference>
<keyword evidence="8" id="KW-1185">Reference proteome</keyword>
<gene>
    <name evidence="5" type="primary">COQ3</name>
    <name evidence="7" type="ORF">M408DRAFT_74392</name>
</gene>
<dbReference type="EC" id="2.1.1.114" evidence="5"/>
<evidence type="ECO:0000256" key="2">
    <source>
        <dbReference type="ARBA" id="ARBA00022679"/>
    </source>
</evidence>
<dbReference type="NCBIfam" id="TIGR01983">
    <property type="entry name" value="UbiG"/>
    <property type="match status" value="1"/>
</dbReference>
<dbReference type="GO" id="GO:0032259">
    <property type="term" value="P:methylation"/>
    <property type="evidence" value="ECO:0007669"/>
    <property type="project" value="UniProtKB-KW"/>
</dbReference>
<feature type="binding site" evidence="5">
    <location>
        <position position="185"/>
    </location>
    <ligand>
        <name>Mg(2+)</name>
        <dbReference type="ChEBI" id="CHEBI:18420"/>
    </ligand>
</feature>
<dbReference type="InterPro" id="IPR029063">
    <property type="entry name" value="SAM-dependent_MTases_sf"/>
</dbReference>
<dbReference type="GO" id="GO:0120537">
    <property type="term" value="F:3-demethylubiquinone 3-O-methyltransferase activity"/>
    <property type="evidence" value="ECO:0007669"/>
    <property type="project" value="RHEA"/>
</dbReference>
<dbReference type="EC" id="2.1.1.-" evidence="5"/>
<dbReference type="PANTHER" id="PTHR43464">
    <property type="entry name" value="METHYLTRANSFERASE"/>
    <property type="match status" value="1"/>
</dbReference>
<keyword evidence="5" id="KW-0460">Magnesium</keyword>
<feature type="binding site" evidence="5">
    <location>
        <position position="181"/>
    </location>
    <ligand>
        <name>S-adenosyl-L-methionine</name>
        <dbReference type="ChEBI" id="CHEBI:59789"/>
    </ligand>
</feature>
<feature type="binding site" evidence="5">
    <location>
        <position position="129"/>
    </location>
    <ligand>
        <name>S-adenosyl-L-methionine</name>
        <dbReference type="ChEBI" id="CHEBI:59789"/>
    </ligand>
</feature>
<keyword evidence="4 5" id="KW-0949">S-adenosyl-L-methionine</keyword>
<keyword evidence="5" id="KW-0496">Mitochondrion</keyword>
<dbReference type="InterPro" id="IPR013216">
    <property type="entry name" value="Methyltransf_11"/>
</dbReference>
<comment type="catalytic activity">
    <reaction evidence="5">
        <text>a 3,4-dihydroxy-5-(all-trans-polyprenyl)benzoate + S-adenosyl-L-methionine = a 4-hydroxy-3-methoxy-5-(all-trans-polyprenyl)benzoate + S-adenosyl-L-homocysteine + H(+)</text>
        <dbReference type="Rhea" id="RHEA:44452"/>
        <dbReference type="Rhea" id="RHEA-COMP:10930"/>
        <dbReference type="Rhea" id="RHEA-COMP:10931"/>
        <dbReference type="ChEBI" id="CHEBI:15378"/>
        <dbReference type="ChEBI" id="CHEBI:57856"/>
        <dbReference type="ChEBI" id="CHEBI:59789"/>
        <dbReference type="ChEBI" id="CHEBI:64694"/>
        <dbReference type="ChEBI" id="CHEBI:84443"/>
        <dbReference type="EC" id="2.1.1.114"/>
    </reaction>
</comment>
<dbReference type="InterPro" id="IPR010233">
    <property type="entry name" value="UbiG_MeTrfase"/>
</dbReference>
<feature type="binding site" evidence="5">
    <location>
        <position position="73"/>
    </location>
    <ligand>
        <name>S-adenosyl-L-methionine</name>
        <dbReference type="ChEBI" id="CHEBI:59789"/>
    </ligand>
</feature>
<evidence type="ECO:0000259" key="6">
    <source>
        <dbReference type="Pfam" id="PF08241"/>
    </source>
</evidence>
<comment type="similarity">
    <text evidence="5">Belongs to the class I-like SAM-binding methyltransferase superfamily. UbiG/COQ3 family.</text>
</comment>
<protein>
    <recommendedName>
        <fullName evidence="5">Ubiquinone biosynthesis O-methyltransferase, mitochondrial</fullName>
    </recommendedName>
    <alternativeName>
        <fullName evidence="5">3-demethylubiquinol 3-O-methyltransferase</fullName>
        <ecNumber evidence="5">2.1.1.64</ecNumber>
    </alternativeName>
    <alternativeName>
        <fullName evidence="5">3-demethylubiquinone 3-O-methyltransferase</fullName>
        <ecNumber evidence="5">2.1.1.-</ecNumber>
    </alternativeName>
    <alternativeName>
        <fullName evidence="5">Polyprenyldihydroxybenzoate methyltransferase</fullName>
        <ecNumber evidence="5">2.1.1.114</ecNumber>
    </alternativeName>
</protein>
<feature type="binding site" evidence="5">
    <location>
        <position position="182"/>
    </location>
    <ligand>
        <name>Mg(2+)</name>
        <dbReference type="ChEBI" id="CHEBI:18420"/>
    </ligand>
</feature>
<dbReference type="UniPathway" id="UPA00232"/>
<organism evidence="7 8">
    <name type="scientific">Serendipita vermifera MAFF 305830</name>
    <dbReference type="NCBI Taxonomy" id="933852"/>
    <lineage>
        <taxon>Eukaryota</taxon>
        <taxon>Fungi</taxon>
        <taxon>Dikarya</taxon>
        <taxon>Basidiomycota</taxon>
        <taxon>Agaricomycotina</taxon>
        <taxon>Agaricomycetes</taxon>
        <taxon>Sebacinales</taxon>
        <taxon>Serendipitaceae</taxon>
        <taxon>Serendipita</taxon>
    </lineage>
</organism>
<dbReference type="Pfam" id="PF08241">
    <property type="entry name" value="Methyltransf_11"/>
    <property type="match status" value="1"/>
</dbReference>
<keyword evidence="5" id="KW-0472">Membrane</keyword>
<dbReference type="EC" id="2.1.1.64" evidence="5"/>
<dbReference type="HAMAP" id="MF_00472">
    <property type="entry name" value="UbiG"/>
    <property type="match status" value="1"/>
</dbReference>
<dbReference type="Gene3D" id="3.40.50.150">
    <property type="entry name" value="Vaccinia Virus protein VP39"/>
    <property type="match status" value="1"/>
</dbReference>
<dbReference type="HOGENOM" id="CLU_042432_1_0_1"/>
<dbReference type="GO" id="GO:0031314">
    <property type="term" value="C:extrinsic component of mitochondrial inner membrane"/>
    <property type="evidence" value="ECO:0007669"/>
    <property type="project" value="UniProtKB-UniRule"/>
</dbReference>
<comment type="function">
    <text evidence="5">O-methyltransferase required for two non-consecutive steps during ubiquinone biosynthesis. Catalyzes the 2 O-methylation of 3,4-dihydroxy-5-(all-trans-polyprenyl)benzoic acid into 4-hydroxy-3-methoxy-5-(all-trans-polyprenyl)benzoic acid. Also catalyzes the last step of ubiquinone biosynthesis by mediating methylation of 3-demethylubiquinone into ubiquinone. Also able to mediate the methylation of 3-demethylubiquinol into ubiquinol.</text>
</comment>
<dbReference type="OrthoDB" id="3265906at2759"/>
<comment type="catalytic activity">
    <reaction evidence="5">
        <text>a 3-demethylubiquinol + S-adenosyl-L-methionine = a ubiquinol + S-adenosyl-L-homocysteine + H(+)</text>
        <dbReference type="Rhea" id="RHEA:44380"/>
        <dbReference type="Rhea" id="RHEA-COMP:9566"/>
        <dbReference type="Rhea" id="RHEA-COMP:10914"/>
        <dbReference type="ChEBI" id="CHEBI:15378"/>
        <dbReference type="ChEBI" id="CHEBI:17976"/>
        <dbReference type="ChEBI" id="CHEBI:57856"/>
        <dbReference type="ChEBI" id="CHEBI:59789"/>
        <dbReference type="ChEBI" id="CHEBI:84422"/>
        <dbReference type="EC" id="2.1.1.64"/>
    </reaction>
</comment>
<comment type="pathway">
    <text evidence="5">Cofactor biosynthesis; ubiquinone biosynthesis.</text>
</comment>
<name>A0A0C3AZJ8_SERVB</name>
<feature type="domain" description="Methyltransferase type 11" evidence="6">
    <location>
        <begin position="105"/>
        <end position="209"/>
    </location>
</feature>
<dbReference type="Proteomes" id="UP000054097">
    <property type="component" value="Unassembled WGS sequence"/>
</dbReference>
<dbReference type="PANTHER" id="PTHR43464:SF19">
    <property type="entry name" value="UBIQUINONE BIOSYNTHESIS O-METHYLTRANSFERASE, MITOCHONDRIAL"/>
    <property type="match status" value="1"/>
</dbReference>
<dbReference type="GO" id="GO:0061542">
    <property type="term" value="F:3-demethylubiquinol 3-O-methyltransferase activity"/>
    <property type="evidence" value="ECO:0007669"/>
    <property type="project" value="UniProtKB-UniRule"/>
</dbReference>
<evidence type="ECO:0000313" key="7">
    <source>
        <dbReference type="EMBL" id="KIM25404.1"/>
    </source>
</evidence>